<protein>
    <submittedName>
        <fullName evidence="18">Uncharacterized protein</fullName>
    </submittedName>
</protein>
<organism evidence="18 19">
    <name type="scientific">Byssochlamys spectabilis</name>
    <name type="common">Paecilomyces variotii</name>
    <dbReference type="NCBI Taxonomy" id="264951"/>
    <lineage>
        <taxon>Eukaryota</taxon>
        <taxon>Fungi</taxon>
        <taxon>Dikarya</taxon>
        <taxon>Ascomycota</taxon>
        <taxon>Pezizomycotina</taxon>
        <taxon>Eurotiomycetes</taxon>
        <taxon>Eurotiomycetidae</taxon>
        <taxon>Eurotiales</taxon>
        <taxon>Thermoascaceae</taxon>
        <taxon>Paecilomyces</taxon>
    </lineage>
</organism>
<feature type="transmembrane region" description="Helical" evidence="15">
    <location>
        <begin position="174"/>
        <end position="195"/>
    </location>
</feature>
<keyword evidence="12" id="KW-0449">Lipoprotein</keyword>
<feature type="domain" description="Rhodopsin" evidence="17">
    <location>
        <begin position="79"/>
        <end position="318"/>
    </location>
</feature>
<evidence type="ECO:0000259" key="17">
    <source>
        <dbReference type="Pfam" id="PF20684"/>
    </source>
</evidence>
<evidence type="ECO:0000256" key="12">
    <source>
        <dbReference type="ARBA" id="ARBA00023288"/>
    </source>
</evidence>
<dbReference type="Proteomes" id="UP000283841">
    <property type="component" value="Unassembled WGS sequence"/>
</dbReference>
<keyword evidence="7 15" id="KW-0812">Transmembrane</keyword>
<evidence type="ECO:0000256" key="15">
    <source>
        <dbReference type="SAM" id="Phobius"/>
    </source>
</evidence>
<comment type="subcellular location">
    <subcellularLocation>
        <location evidence="2">Membrane</location>
        <topology evidence="2">Lipid-anchor</topology>
        <topology evidence="2">GPI-anchor</topology>
    </subcellularLocation>
    <subcellularLocation>
        <location evidence="1">Membrane</location>
        <topology evidence="1">Multi-pass membrane protein</topology>
    </subcellularLocation>
    <subcellularLocation>
        <location evidence="3">Secreted</location>
    </subcellularLocation>
</comment>
<evidence type="ECO:0000256" key="7">
    <source>
        <dbReference type="ARBA" id="ARBA00022692"/>
    </source>
</evidence>
<feature type="domain" description="CFEM" evidence="16">
    <location>
        <begin position="4"/>
        <end position="51"/>
    </location>
</feature>
<accession>A0A443I0U9</accession>
<evidence type="ECO:0000256" key="9">
    <source>
        <dbReference type="ARBA" id="ARBA00022989"/>
    </source>
</evidence>
<comment type="similarity">
    <text evidence="13">Belongs to the SAT4 family.</text>
</comment>
<comment type="caution">
    <text evidence="18">The sequence shown here is derived from an EMBL/GenBank/DDBJ whole genome shotgun (WGS) entry which is preliminary data.</text>
</comment>
<dbReference type="Pfam" id="PF05730">
    <property type="entry name" value="CFEM"/>
    <property type="match status" value="1"/>
</dbReference>
<feature type="transmembrane region" description="Helical" evidence="15">
    <location>
        <begin position="294"/>
        <end position="314"/>
    </location>
</feature>
<evidence type="ECO:0000256" key="1">
    <source>
        <dbReference type="ARBA" id="ARBA00004141"/>
    </source>
</evidence>
<dbReference type="PANTHER" id="PTHR33048:SF160">
    <property type="entry name" value="SAT4 FAMILY MEMBRANE PROTEIN"/>
    <property type="match status" value="1"/>
</dbReference>
<dbReference type="RefSeq" id="XP_028487334.1">
    <property type="nucleotide sequence ID" value="XM_028632124.1"/>
</dbReference>
<dbReference type="InterPro" id="IPR049326">
    <property type="entry name" value="Rhodopsin_dom_fungi"/>
</dbReference>
<name>A0A443I0U9_BYSSP</name>
<evidence type="ECO:0000256" key="11">
    <source>
        <dbReference type="ARBA" id="ARBA00023157"/>
    </source>
</evidence>
<keyword evidence="9 15" id="KW-1133">Transmembrane helix</keyword>
<evidence type="ECO:0000256" key="5">
    <source>
        <dbReference type="ARBA" id="ARBA00022525"/>
    </source>
</evidence>
<dbReference type="GeneID" id="39601401"/>
<dbReference type="GO" id="GO:0005576">
    <property type="term" value="C:extracellular region"/>
    <property type="evidence" value="ECO:0007669"/>
    <property type="project" value="UniProtKB-SubCell"/>
</dbReference>
<evidence type="ECO:0000256" key="2">
    <source>
        <dbReference type="ARBA" id="ARBA00004589"/>
    </source>
</evidence>
<dbReference type="InterPro" id="IPR008427">
    <property type="entry name" value="Extracellular_membr_CFEM_dom"/>
</dbReference>
<feature type="compositionally biased region" description="Basic and acidic residues" evidence="14">
    <location>
        <begin position="348"/>
        <end position="358"/>
    </location>
</feature>
<keyword evidence="6" id="KW-0325">Glycoprotein</keyword>
<evidence type="ECO:0000256" key="4">
    <source>
        <dbReference type="ARBA" id="ARBA00010031"/>
    </source>
</evidence>
<keyword evidence="10 15" id="KW-0472">Membrane</keyword>
<evidence type="ECO:0000256" key="14">
    <source>
        <dbReference type="SAM" id="MobiDB-lite"/>
    </source>
</evidence>
<dbReference type="AlphaFoldDB" id="A0A443I0U9"/>
<evidence type="ECO:0000259" key="16">
    <source>
        <dbReference type="Pfam" id="PF05730"/>
    </source>
</evidence>
<dbReference type="PANTHER" id="PTHR33048">
    <property type="entry name" value="PTH11-LIKE INTEGRAL MEMBRANE PROTEIN (AFU_ORTHOLOGUE AFUA_5G11245)"/>
    <property type="match status" value="1"/>
</dbReference>
<dbReference type="VEuPathDB" id="FungiDB:C8Q69DRAFT_490350"/>
<reference evidence="18 19" key="1">
    <citation type="journal article" date="2018" name="Front. Microbiol.">
        <title>Genomic and genetic insights into a cosmopolitan fungus, Paecilomyces variotii (Eurotiales).</title>
        <authorList>
            <person name="Urquhart A.S."/>
            <person name="Mondo S.J."/>
            <person name="Makela M.R."/>
            <person name="Hane J.K."/>
            <person name="Wiebenga A."/>
            <person name="He G."/>
            <person name="Mihaltcheva S."/>
            <person name="Pangilinan J."/>
            <person name="Lipzen A."/>
            <person name="Barry K."/>
            <person name="de Vries R.P."/>
            <person name="Grigoriev I.V."/>
            <person name="Idnurm A."/>
        </authorList>
    </citation>
    <scope>NUCLEOTIDE SEQUENCE [LARGE SCALE GENOMIC DNA]</scope>
    <source>
        <strain evidence="18 19">CBS 101075</strain>
    </source>
</reference>
<evidence type="ECO:0000313" key="19">
    <source>
        <dbReference type="Proteomes" id="UP000283841"/>
    </source>
</evidence>
<comment type="similarity">
    <text evidence="4">Belongs to the RBT5 family.</text>
</comment>
<keyword evidence="11" id="KW-1015">Disulfide bond</keyword>
<gene>
    <name evidence="18" type="ORF">C8Q69DRAFT_490350</name>
</gene>
<proteinExistence type="inferred from homology"/>
<keyword evidence="5" id="KW-0964">Secreted</keyword>
<sequence length="381" mass="41861">MTEIPKSSCAPTDSVCVCTNPQLNEMITACVMQSCTIRESLTTKNVTSTACGAPVRDKSKAISIAGVLGGVIALIAVIMRLTARLPQYGGGFGLDDVAMIVTMLVVIPLSALSVPLANDGLGKDMWTVPFNNITNILHIYLFSEILYFSALALTKISILFFYLRIFPKQSFRRLCYIAIGLNFSYILTFVCVAVFQCRPIRAAWLRWDGSYPDNCNNINGQGWAAAVINMVFDVMVMSLPLHELSQLVLSRKKKVFVMFMFCLGFFVTIVSIIRLQSLVEFATTSNVTWDYVAIGYWSTIEVHVGVVCACLPAIRSLLLHIFPSVFKSTTNAASKASMSHSGAVGSRLDGRISQRPKEDESDFVPLVDMDNSSQAHLGHHV</sequence>
<evidence type="ECO:0000256" key="6">
    <source>
        <dbReference type="ARBA" id="ARBA00022622"/>
    </source>
</evidence>
<feature type="transmembrane region" description="Helical" evidence="15">
    <location>
        <begin position="62"/>
        <end position="82"/>
    </location>
</feature>
<evidence type="ECO:0000256" key="8">
    <source>
        <dbReference type="ARBA" id="ARBA00022729"/>
    </source>
</evidence>
<evidence type="ECO:0000313" key="18">
    <source>
        <dbReference type="EMBL" id="RWQ97689.1"/>
    </source>
</evidence>
<feature type="transmembrane region" description="Helical" evidence="15">
    <location>
        <begin position="137"/>
        <end position="162"/>
    </location>
</feature>
<keyword evidence="6" id="KW-0336">GPI-anchor</keyword>
<dbReference type="GO" id="GO:0098552">
    <property type="term" value="C:side of membrane"/>
    <property type="evidence" value="ECO:0007669"/>
    <property type="project" value="UniProtKB-KW"/>
</dbReference>
<dbReference type="EMBL" id="RCNU01000002">
    <property type="protein sequence ID" value="RWQ97689.1"/>
    <property type="molecule type" value="Genomic_DNA"/>
</dbReference>
<keyword evidence="8" id="KW-0732">Signal</keyword>
<dbReference type="InterPro" id="IPR052337">
    <property type="entry name" value="SAT4-like"/>
</dbReference>
<dbReference type="Pfam" id="PF20684">
    <property type="entry name" value="Fung_rhodopsin"/>
    <property type="match status" value="1"/>
</dbReference>
<dbReference type="STRING" id="264951.A0A443I0U9"/>
<feature type="region of interest" description="Disordered" evidence="14">
    <location>
        <begin position="337"/>
        <end position="360"/>
    </location>
</feature>
<keyword evidence="19" id="KW-1185">Reference proteome</keyword>
<feature type="transmembrane region" description="Helical" evidence="15">
    <location>
        <begin position="255"/>
        <end position="274"/>
    </location>
</feature>
<evidence type="ECO:0000256" key="13">
    <source>
        <dbReference type="ARBA" id="ARBA00038359"/>
    </source>
</evidence>
<feature type="transmembrane region" description="Helical" evidence="15">
    <location>
        <begin position="94"/>
        <end position="117"/>
    </location>
</feature>
<evidence type="ECO:0000256" key="3">
    <source>
        <dbReference type="ARBA" id="ARBA00004613"/>
    </source>
</evidence>
<evidence type="ECO:0000256" key="10">
    <source>
        <dbReference type="ARBA" id="ARBA00023136"/>
    </source>
</evidence>